<feature type="transmembrane region" description="Helical" evidence="1">
    <location>
        <begin position="20"/>
        <end position="38"/>
    </location>
</feature>
<dbReference type="EMBL" id="MNUU01000023">
    <property type="protein sequence ID" value="OIO08062.1"/>
    <property type="molecule type" value="Genomic_DNA"/>
</dbReference>
<proteinExistence type="predicted"/>
<reference evidence="2 3" key="1">
    <citation type="journal article" date="2016" name="Environ. Microbiol.">
        <title>Genomic resolution of a cold subsurface aquifer community provides metabolic insights for novel microbes adapted to high CO concentrations.</title>
        <authorList>
            <person name="Probst A.J."/>
            <person name="Castelle C.J."/>
            <person name="Singh A."/>
            <person name="Brown C.T."/>
            <person name="Anantharaman K."/>
            <person name="Sharon I."/>
            <person name="Hug L.A."/>
            <person name="Burstein D."/>
            <person name="Emerson J.B."/>
            <person name="Thomas B.C."/>
            <person name="Banfield J.F."/>
        </authorList>
    </citation>
    <scope>NUCLEOTIDE SEQUENCE [LARGE SCALE GENOMIC DNA]</scope>
    <source>
        <strain evidence="2">CG1_02_37_44</strain>
    </source>
</reference>
<feature type="transmembrane region" description="Helical" evidence="1">
    <location>
        <begin position="73"/>
        <end position="92"/>
    </location>
</feature>
<keyword evidence="1" id="KW-0812">Transmembrane</keyword>
<accession>A0A1J4TC56</accession>
<dbReference type="STRING" id="1805146.AUJ27_01310"/>
<sequence length="130" mass="15395">MNKPFQFLQGRQFYKDAFGWGFVLWLIGYVLGIAFFAIAPVYLIGWIIMLIGTIITLWVLFKKIKSELFQHYLKLAFFWTLIAVVCDYLFLVKAFKPVDGYYKIDVYLYYILTFILPLLVGWRKNKAPNI</sequence>
<feature type="transmembrane region" description="Helical" evidence="1">
    <location>
        <begin position="104"/>
        <end position="122"/>
    </location>
</feature>
<feature type="transmembrane region" description="Helical" evidence="1">
    <location>
        <begin position="44"/>
        <end position="61"/>
    </location>
</feature>
<keyword evidence="1" id="KW-1133">Transmembrane helix</keyword>
<gene>
    <name evidence="2" type="ORF">AUJ27_01310</name>
</gene>
<name>A0A1J4TC56_9BACT</name>
<keyword evidence="1" id="KW-0472">Membrane</keyword>
<dbReference type="AlphaFoldDB" id="A0A1J4TC56"/>
<dbReference type="Proteomes" id="UP000183192">
    <property type="component" value="Unassembled WGS sequence"/>
</dbReference>
<evidence type="ECO:0000256" key="1">
    <source>
        <dbReference type="SAM" id="Phobius"/>
    </source>
</evidence>
<evidence type="ECO:0000313" key="2">
    <source>
        <dbReference type="EMBL" id="OIO08062.1"/>
    </source>
</evidence>
<organism evidence="2 3">
    <name type="scientific">Candidatus Falkowbacteria bacterium CG1_02_37_44</name>
    <dbReference type="NCBI Taxonomy" id="1805146"/>
    <lineage>
        <taxon>Bacteria</taxon>
        <taxon>Candidatus Falkowiibacteriota</taxon>
    </lineage>
</organism>
<protein>
    <submittedName>
        <fullName evidence="2">Uncharacterized protein</fullName>
    </submittedName>
</protein>
<comment type="caution">
    <text evidence="2">The sequence shown here is derived from an EMBL/GenBank/DDBJ whole genome shotgun (WGS) entry which is preliminary data.</text>
</comment>
<evidence type="ECO:0000313" key="3">
    <source>
        <dbReference type="Proteomes" id="UP000183192"/>
    </source>
</evidence>